<protein>
    <submittedName>
        <fullName evidence="3">Isoaspartyl peptidase/L-asparaginase</fullName>
    </submittedName>
</protein>
<dbReference type="Gene3D" id="3.60.20.30">
    <property type="entry name" value="(Glycosyl)asparaginase"/>
    <property type="match status" value="1"/>
</dbReference>
<dbReference type="Proteomes" id="UP000604898">
    <property type="component" value="Unassembled WGS sequence"/>
</dbReference>
<dbReference type="PANTHER" id="PTHR10188">
    <property type="entry name" value="L-ASPARAGINASE"/>
    <property type="match status" value="1"/>
</dbReference>
<comment type="caution">
    <text evidence="3">The sequence shown here is derived from an EMBL/GenBank/DDBJ whole genome shotgun (WGS) entry which is preliminary data.</text>
</comment>
<evidence type="ECO:0000313" key="3">
    <source>
        <dbReference type="EMBL" id="MBL4911950.1"/>
    </source>
</evidence>
<dbReference type="InterPro" id="IPR000246">
    <property type="entry name" value="Peptidase_T2"/>
</dbReference>
<gene>
    <name evidence="3" type="ORF">JMA39_02125</name>
</gene>
<accession>A0ABS1SUE6</accession>
<dbReference type="Pfam" id="PF01112">
    <property type="entry name" value="Asparaginase_2"/>
    <property type="match status" value="1"/>
</dbReference>
<dbReference type="PANTHER" id="PTHR10188:SF6">
    <property type="entry name" value="N(4)-(BETA-N-ACETYLGLUCOSAMINYL)-L-ASPARAGINASE"/>
    <property type="match status" value="1"/>
</dbReference>
<evidence type="ECO:0000256" key="1">
    <source>
        <dbReference type="SAM" id="MobiDB-lite"/>
    </source>
</evidence>
<proteinExistence type="predicted"/>
<keyword evidence="4" id="KW-1185">Reference proteome</keyword>
<keyword evidence="2" id="KW-0732">Signal</keyword>
<dbReference type="RefSeq" id="WP_202720355.1">
    <property type="nucleotide sequence ID" value="NZ_BPEX01000006.1"/>
</dbReference>
<name>A0ABS1SUE6_9GAMM</name>
<organism evidence="3 4">
    <name type="scientific">Shewanella schlegeliana</name>
    <dbReference type="NCBI Taxonomy" id="190308"/>
    <lineage>
        <taxon>Bacteria</taxon>
        <taxon>Pseudomonadati</taxon>
        <taxon>Pseudomonadota</taxon>
        <taxon>Gammaproteobacteria</taxon>
        <taxon>Alteromonadales</taxon>
        <taxon>Shewanellaceae</taxon>
        <taxon>Shewanella</taxon>
    </lineage>
</organism>
<dbReference type="InterPro" id="IPR029055">
    <property type="entry name" value="Ntn_hydrolases_N"/>
</dbReference>
<feature type="signal peptide" evidence="2">
    <location>
        <begin position="1"/>
        <end position="15"/>
    </location>
</feature>
<dbReference type="SUPFAM" id="SSF56235">
    <property type="entry name" value="N-terminal nucleophile aminohydrolases (Ntn hydrolases)"/>
    <property type="match status" value="1"/>
</dbReference>
<dbReference type="CDD" id="cd04701">
    <property type="entry name" value="Asparaginase_2"/>
    <property type="match status" value="1"/>
</dbReference>
<feature type="region of interest" description="Disordered" evidence="1">
    <location>
        <begin position="182"/>
        <end position="203"/>
    </location>
</feature>
<dbReference type="EMBL" id="JAESVD010000001">
    <property type="protein sequence ID" value="MBL4911950.1"/>
    <property type="molecule type" value="Genomic_DNA"/>
</dbReference>
<sequence>MLSRTSLLIISTVFAASGMASDRPFSIAIHGGAGTISKANLTAEQQEAYRAKLQQAVDAGYDILAKGGDSLSAVRASINILENSPLFNAGIGAVYTYDGAHELDASIMDGKTMNAGAVAGVKHIKNPIDLAFTVMEKSPHVMLSGQGAEEFALTQGFQLVPVNTFDTESRYQQLKSAKDKIQKAESNPDYQANSGFSTGSNTPHNYRQSALDYSEFDYKFGTVGAVALDQSGNLAAGTSTGGMTAKRFGRIGDSPVIGAGTYAENGVCAVSATGHGEYFIRYHVAGDICARVKYQKKSIIQAADEVINQRLITAGGTGGVIAIDQRGNIATPFNTEGMYRATRKNNEPAQVMIWSDL</sequence>
<feature type="compositionally biased region" description="Polar residues" evidence="1">
    <location>
        <begin position="184"/>
        <end position="203"/>
    </location>
</feature>
<evidence type="ECO:0000256" key="2">
    <source>
        <dbReference type="SAM" id="SignalP"/>
    </source>
</evidence>
<reference evidence="3 4" key="1">
    <citation type="submission" date="2021-01" db="EMBL/GenBank/DDBJ databases">
        <title>Genome sequence of Shewanella schlegeliana JCM 11561.</title>
        <authorList>
            <person name="Zhang H."/>
            <person name="Li C."/>
        </authorList>
    </citation>
    <scope>NUCLEOTIDE SEQUENCE [LARGE SCALE GENOMIC DNA]</scope>
    <source>
        <strain evidence="3 4">JCM 11561</strain>
    </source>
</reference>
<evidence type="ECO:0000313" key="4">
    <source>
        <dbReference type="Proteomes" id="UP000604898"/>
    </source>
</evidence>
<feature type="chain" id="PRO_5047486296" evidence="2">
    <location>
        <begin position="16"/>
        <end position="357"/>
    </location>
</feature>